<feature type="compositionally biased region" description="Basic and acidic residues" evidence="1">
    <location>
        <begin position="26"/>
        <end position="38"/>
    </location>
</feature>
<evidence type="ECO:0000313" key="2">
    <source>
        <dbReference type="EMBL" id="QEE20776.1"/>
    </source>
</evidence>
<name>A0A5B9DP18_9HYPH</name>
<evidence type="ECO:0000313" key="3">
    <source>
        <dbReference type="Proteomes" id="UP000321062"/>
    </source>
</evidence>
<dbReference type="KEGG" id="yti:FNA67_11590"/>
<dbReference type="EMBL" id="CP041690">
    <property type="protein sequence ID" value="QEE20776.1"/>
    <property type="molecule type" value="Genomic_DNA"/>
</dbReference>
<accession>A0A5B9DP18</accession>
<organism evidence="2 3">
    <name type="scientific">Paradevosia tibetensis</name>
    <dbReference type="NCBI Taxonomy" id="1447062"/>
    <lineage>
        <taxon>Bacteria</taxon>
        <taxon>Pseudomonadati</taxon>
        <taxon>Pseudomonadota</taxon>
        <taxon>Alphaproteobacteria</taxon>
        <taxon>Hyphomicrobiales</taxon>
        <taxon>Devosiaceae</taxon>
        <taxon>Paradevosia</taxon>
    </lineage>
</organism>
<keyword evidence="3" id="KW-1185">Reference proteome</keyword>
<dbReference type="AlphaFoldDB" id="A0A5B9DP18"/>
<dbReference type="Proteomes" id="UP000321062">
    <property type="component" value="Chromosome"/>
</dbReference>
<proteinExistence type="predicted"/>
<dbReference type="RefSeq" id="WP_147656126.1">
    <property type="nucleotide sequence ID" value="NZ_BMFM01000001.1"/>
</dbReference>
<protein>
    <submittedName>
        <fullName evidence="2">Uncharacterized protein</fullName>
    </submittedName>
</protein>
<feature type="region of interest" description="Disordered" evidence="1">
    <location>
        <begin position="1"/>
        <end position="81"/>
    </location>
</feature>
<reference evidence="2 3" key="1">
    <citation type="journal article" date="2015" name="Int. J. Syst. Evol. Microbiol.">
        <title>Youhaiella tibetensis gen. nov., sp. nov., isolated from subsurface sediment.</title>
        <authorList>
            <person name="Wang Y.X."/>
            <person name="Huang F.Q."/>
            <person name="Nogi Y."/>
            <person name="Pang S.J."/>
            <person name="Wang P.K."/>
            <person name="Lv J."/>
        </authorList>
    </citation>
    <scope>NUCLEOTIDE SEQUENCE [LARGE SCALE GENOMIC DNA]</scope>
    <source>
        <strain evidence="3">fig4</strain>
    </source>
</reference>
<evidence type="ECO:0000256" key="1">
    <source>
        <dbReference type="SAM" id="MobiDB-lite"/>
    </source>
</evidence>
<feature type="compositionally biased region" description="Basic and acidic residues" evidence="1">
    <location>
        <begin position="49"/>
        <end position="59"/>
    </location>
</feature>
<sequence>MNKRITPKASPTGAVWTRQTGPHTAPADRDVADPHPSDEEPQTDAPRPGGEHPPRRDLGPNDAINDGTAPPRPHNAGSGPR</sequence>
<gene>
    <name evidence="2" type="ORF">FNA67_11590</name>
</gene>